<evidence type="ECO:0000256" key="1">
    <source>
        <dbReference type="SAM" id="SignalP"/>
    </source>
</evidence>
<name>A0ABU8JMS0_DICCH</name>
<dbReference type="EMBL" id="JBBBOO010000009">
    <property type="protein sequence ID" value="MEI7064744.1"/>
    <property type="molecule type" value="Genomic_DNA"/>
</dbReference>
<organism evidence="2 3">
    <name type="scientific">Dickeya chrysanthemi</name>
    <name type="common">Pectobacterium chrysanthemi</name>
    <name type="synonym">Erwinia chrysanthemi</name>
    <dbReference type="NCBI Taxonomy" id="556"/>
    <lineage>
        <taxon>Bacteria</taxon>
        <taxon>Pseudomonadati</taxon>
        <taxon>Pseudomonadota</taxon>
        <taxon>Gammaproteobacteria</taxon>
        <taxon>Enterobacterales</taxon>
        <taxon>Pectobacteriaceae</taxon>
        <taxon>Dickeya</taxon>
    </lineage>
</organism>
<dbReference type="Pfam" id="PF10748">
    <property type="entry name" value="HofP"/>
    <property type="match status" value="1"/>
</dbReference>
<keyword evidence="1" id="KW-0732">Signal</keyword>
<comment type="caution">
    <text evidence="2">The sequence shown here is derived from an EMBL/GenBank/DDBJ whole genome shotgun (WGS) entry which is preliminary data.</text>
</comment>
<feature type="chain" id="PRO_5045845269" evidence="1">
    <location>
        <begin position="23"/>
        <end position="119"/>
    </location>
</feature>
<sequence>MKRGRIGVLWAGLFLCCMGAEAVTRDPFQPLSTASCDDNPVKDKWQLKGMVGSSSQWVGWLFQPQSHWLRVRDGDVLPLGDWQVMRLDRSGVVLRTTGGQGRCETAEIHLNAPFHHNME</sequence>
<gene>
    <name evidence="2" type="ORF">WCU84_13890</name>
</gene>
<dbReference type="RefSeq" id="WP_050583243.1">
    <property type="nucleotide sequence ID" value="NZ_CP161827.1"/>
</dbReference>
<proteinExistence type="predicted"/>
<protein>
    <submittedName>
        <fullName evidence="2">HofP DNA utilization family protein</fullName>
    </submittedName>
</protein>
<accession>A0ABU8JMS0</accession>
<evidence type="ECO:0000313" key="2">
    <source>
        <dbReference type="EMBL" id="MEI7064744.1"/>
    </source>
</evidence>
<reference evidence="2 3" key="1">
    <citation type="submission" date="2024-03" db="EMBL/GenBank/DDBJ databases">
        <title>Analysis of soft rot Pectobacteriaceae population diversity in US potato growing regions between 2016 and 2022.</title>
        <authorList>
            <person name="Ma X."/>
            <person name="Zhang X."/>
            <person name="Stodghill P."/>
            <person name="Rioux R."/>
            <person name="Babler B."/>
            <person name="Shrestha S."/>
            <person name="Babler B."/>
            <person name="Rivedal H."/>
            <person name="Frost K."/>
            <person name="Hao J."/>
            <person name="Secor G."/>
            <person name="Swingle B."/>
        </authorList>
    </citation>
    <scope>NUCLEOTIDE SEQUENCE [LARGE SCALE GENOMIC DNA]</scope>
    <source>
        <strain evidence="2 3">SR64</strain>
    </source>
</reference>
<keyword evidence="3" id="KW-1185">Reference proteome</keyword>
<feature type="signal peptide" evidence="1">
    <location>
        <begin position="1"/>
        <end position="22"/>
    </location>
</feature>
<dbReference type="InterPro" id="IPR019684">
    <property type="entry name" value="HofP"/>
</dbReference>
<dbReference type="Proteomes" id="UP001359469">
    <property type="component" value="Unassembled WGS sequence"/>
</dbReference>
<evidence type="ECO:0000313" key="3">
    <source>
        <dbReference type="Proteomes" id="UP001359469"/>
    </source>
</evidence>